<dbReference type="PANTHER" id="PTHR36435">
    <property type="entry name" value="SLR1288 PROTEIN"/>
    <property type="match status" value="1"/>
</dbReference>
<evidence type="ECO:0000313" key="3">
    <source>
        <dbReference type="EMBL" id="OYD58424.1"/>
    </source>
</evidence>
<feature type="transmembrane region" description="Helical" evidence="1">
    <location>
        <begin position="14"/>
        <end position="36"/>
    </location>
</feature>
<dbReference type="PROSITE" id="PS51257">
    <property type="entry name" value="PROKAR_LIPOPROTEIN"/>
    <property type="match status" value="1"/>
</dbReference>
<keyword evidence="1" id="KW-1133">Transmembrane helix</keyword>
<dbReference type="InterPro" id="IPR052710">
    <property type="entry name" value="CAAX_protease"/>
</dbReference>
<feature type="transmembrane region" description="Helical" evidence="1">
    <location>
        <begin position="51"/>
        <end position="70"/>
    </location>
</feature>
<gene>
    <name evidence="3" type="ORF">CGZ90_00535</name>
</gene>
<evidence type="ECO:0000256" key="1">
    <source>
        <dbReference type="SAM" id="Phobius"/>
    </source>
</evidence>
<feature type="domain" description="CAAX prenyl protease 2/Lysostaphin resistance protein A-like" evidence="2">
    <location>
        <begin position="94"/>
        <end position="176"/>
    </location>
</feature>
<dbReference type="GO" id="GO:0004175">
    <property type="term" value="F:endopeptidase activity"/>
    <property type="evidence" value="ECO:0007669"/>
    <property type="project" value="UniProtKB-ARBA"/>
</dbReference>
<accession>A0A235FBN0</accession>
<dbReference type="PANTHER" id="PTHR36435:SF1">
    <property type="entry name" value="CAAX AMINO TERMINAL PROTEASE FAMILY PROTEIN"/>
    <property type="match status" value="1"/>
</dbReference>
<feature type="transmembrane region" description="Helical" evidence="1">
    <location>
        <begin position="141"/>
        <end position="157"/>
    </location>
</feature>
<reference evidence="3 4" key="1">
    <citation type="submission" date="2017-07" db="EMBL/GenBank/DDBJ databases">
        <title>Fictibacillus sp. nov. GDSW-R2A3 Genome sequencing and assembly.</title>
        <authorList>
            <person name="Mayilraj S."/>
        </authorList>
    </citation>
    <scope>NUCLEOTIDE SEQUENCE [LARGE SCALE GENOMIC DNA]</scope>
    <source>
        <strain evidence="3 4">GDSW-R2A3</strain>
    </source>
</reference>
<dbReference type="Pfam" id="PF02517">
    <property type="entry name" value="Rce1-like"/>
    <property type="match status" value="1"/>
</dbReference>
<dbReference type="AlphaFoldDB" id="A0A235FBN0"/>
<feature type="transmembrane region" description="Helical" evidence="1">
    <location>
        <begin position="118"/>
        <end position="134"/>
    </location>
</feature>
<name>A0A235FBN0_9BACL</name>
<protein>
    <recommendedName>
        <fullName evidence="2">CAAX prenyl protease 2/Lysostaphin resistance protein A-like domain-containing protein</fullName>
    </recommendedName>
</protein>
<dbReference type="EMBL" id="NOII01000001">
    <property type="protein sequence ID" value="OYD58424.1"/>
    <property type="molecule type" value="Genomic_DNA"/>
</dbReference>
<sequence length="200" mass="22870">MKKIKAEDLTPKELIINVYLTQMIFFACAVILSYIFNIPEPWLTLNAVSQWQFFTGVLSAAAAVSASYVLKRMLPEQSLDDGGINEKLFGSISTLHILFLSAVIAVCEEYLFRGTLQPLIGLTGSSLVFVLLHFRYIKKPFLLLFVVFLSIWLGLLYEWSGSIWLPILFHFLFDAISGMMIARDYRRNSERKRGESRDDE</sequence>
<proteinExistence type="predicted"/>
<dbReference type="Proteomes" id="UP000215059">
    <property type="component" value="Unassembled WGS sequence"/>
</dbReference>
<keyword evidence="4" id="KW-1185">Reference proteome</keyword>
<feature type="transmembrane region" description="Helical" evidence="1">
    <location>
        <begin position="163"/>
        <end position="182"/>
    </location>
</feature>
<dbReference type="OrthoDB" id="1523022at2"/>
<keyword evidence="1" id="KW-0812">Transmembrane</keyword>
<dbReference type="RefSeq" id="WP_094250386.1">
    <property type="nucleotide sequence ID" value="NZ_JBHLXL010000001.1"/>
</dbReference>
<dbReference type="InterPro" id="IPR003675">
    <property type="entry name" value="Rce1/LyrA-like_dom"/>
</dbReference>
<dbReference type="GO" id="GO:0080120">
    <property type="term" value="P:CAAX-box protein maturation"/>
    <property type="evidence" value="ECO:0007669"/>
    <property type="project" value="UniProtKB-ARBA"/>
</dbReference>
<comment type="caution">
    <text evidence="3">The sequence shown here is derived from an EMBL/GenBank/DDBJ whole genome shotgun (WGS) entry which is preliminary data.</text>
</comment>
<evidence type="ECO:0000259" key="2">
    <source>
        <dbReference type="Pfam" id="PF02517"/>
    </source>
</evidence>
<evidence type="ECO:0000313" key="4">
    <source>
        <dbReference type="Proteomes" id="UP000215059"/>
    </source>
</evidence>
<feature type="transmembrane region" description="Helical" evidence="1">
    <location>
        <begin position="91"/>
        <end position="112"/>
    </location>
</feature>
<keyword evidence="1" id="KW-0472">Membrane</keyword>
<organism evidence="3 4">
    <name type="scientific">Fictibacillus aquaticus</name>
    <dbReference type="NCBI Taxonomy" id="2021314"/>
    <lineage>
        <taxon>Bacteria</taxon>
        <taxon>Bacillati</taxon>
        <taxon>Bacillota</taxon>
        <taxon>Bacilli</taxon>
        <taxon>Bacillales</taxon>
        <taxon>Fictibacillaceae</taxon>
        <taxon>Fictibacillus</taxon>
    </lineage>
</organism>